<evidence type="ECO:0000313" key="18">
    <source>
        <dbReference type="EMBL" id="QSO47094.1"/>
    </source>
</evidence>
<dbReference type="InterPro" id="IPR001264">
    <property type="entry name" value="Glyco_trans_51"/>
</dbReference>
<proteinExistence type="predicted"/>
<dbReference type="InterPro" id="IPR050396">
    <property type="entry name" value="Glycosyltr_51/Transpeptidase"/>
</dbReference>
<dbReference type="Pfam" id="PF00912">
    <property type="entry name" value="Transgly"/>
    <property type="match status" value="1"/>
</dbReference>
<dbReference type="InterPro" id="IPR023346">
    <property type="entry name" value="Lysozyme-like_dom_sf"/>
</dbReference>
<dbReference type="PANTHER" id="PTHR32282:SF32">
    <property type="entry name" value="PENICILLIN-BINDING PROTEIN 2A"/>
    <property type="match status" value="1"/>
</dbReference>
<feature type="domain" description="Fibronectin type-III" evidence="17">
    <location>
        <begin position="650"/>
        <end position="759"/>
    </location>
</feature>
<dbReference type="SUPFAM" id="SSF53955">
    <property type="entry name" value="Lysozyme-like"/>
    <property type="match status" value="1"/>
</dbReference>
<dbReference type="InterPro" id="IPR003961">
    <property type="entry name" value="FN3_dom"/>
</dbReference>
<dbReference type="SUPFAM" id="SSF49265">
    <property type="entry name" value="Fibronectin type III"/>
    <property type="match status" value="1"/>
</dbReference>
<dbReference type="GO" id="GO:0008360">
    <property type="term" value="P:regulation of cell shape"/>
    <property type="evidence" value="ECO:0007669"/>
    <property type="project" value="UniProtKB-KW"/>
</dbReference>
<dbReference type="GO" id="GO:0006508">
    <property type="term" value="P:proteolysis"/>
    <property type="evidence" value="ECO:0007669"/>
    <property type="project" value="UniProtKB-KW"/>
</dbReference>
<dbReference type="InterPro" id="IPR036116">
    <property type="entry name" value="FN3_sf"/>
</dbReference>
<gene>
    <name evidence="18" type="ORF">JZ786_22230</name>
</gene>
<dbReference type="GO" id="GO:0009002">
    <property type="term" value="F:serine-type D-Ala-D-Ala carboxypeptidase activity"/>
    <property type="evidence" value="ECO:0007669"/>
    <property type="project" value="UniProtKB-EC"/>
</dbReference>
<dbReference type="InterPro" id="IPR036950">
    <property type="entry name" value="PBP_transglycosylase"/>
</dbReference>
<evidence type="ECO:0000256" key="11">
    <source>
        <dbReference type="ARBA" id="ARBA00023136"/>
    </source>
</evidence>
<keyword evidence="8" id="KW-0133">Cell shape</keyword>
<protein>
    <submittedName>
        <fullName evidence="18">Transglycosylase domain-containing protein</fullName>
    </submittedName>
</protein>
<keyword evidence="5" id="KW-0808">Transferase</keyword>
<keyword evidence="1" id="KW-1003">Cell membrane</keyword>
<dbReference type="Gene3D" id="3.40.710.10">
    <property type="entry name" value="DD-peptidase/beta-lactamase superfamily"/>
    <property type="match status" value="1"/>
</dbReference>
<feature type="region of interest" description="Disordered" evidence="16">
    <location>
        <begin position="751"/>
        <end position="847"/>
    </location>
</feature>
<feature type="region of interest" description="Disordered" evidence="16">
    <location>
        <begin position="688"/>
        <end position="712"/>
    </location>
</feature>
<sequence>MKLWLKLSIFAVVTIPVVTGACAFAFMTYLKRTHVDLAKLTNPPAQTIVYDGSGHVYMKIGTPPSSLTYNQIPANLRNAIVATEDHAYWTGSSIDVRSILRSLFVDVMTHNATQGASTIQEQLAKIVYLNDNKTISYKLKEIAMGVQLGRYYTKQQILAMYLDKVFLGENAVGVQEAAMRYFGVNLAKNPNALTLDEAALLAGLPQAPTAYDPLMHPKAALTRRNEVLQNMQKYGYITAAQAAAAEKAPLHATYHQISQDAWNTHPLFTNVLFDYAARNGITAQQLVQGGLKIYTTIDPKVQKAVHTVFWSQNYNGDFPGPTTGTVVEGAAVFINPQTGGILGAAGSRKQGYTRLGIDRIFSNSSPGSSIKPIMEYGPAIQSGNWTPTSILDNQVQNFGGGYIPQNWEGPNGPKKVTLQYGLEESQNIASVWLLQHIGLSTGTAFAMKDGIKLTKQDRQQLGVAIGGMQYGVNAVEMAQAYEPFDNNGVQVQVHLISKITNQDGQIVFQPHLAVKNIMSPSTATTLTRLMEDVVDYGTGTSAQVPGWGVAGKTGTVQYSSGLSGNYNWVKNAWFDGYTPNMVGSIYLGYDTPSPQHHLTMSPLDPSANCAMLFRDITRLAEAGNPPEQFPQGPFPASQGLATSALTVKNPITGLHASWNVASNGVNLTWTVNPTNASSFSISRSTSITATGAGSGTGTNTTSSSGASSGSAIQIGSTNQNSYLDQSIQPGVTYQYQVQALGSNGRPLGNPVSVTFTVPGGQPSVSGASQNSVGGSTGGTQNTTGNSTGNSTGTSGNTGNSAGNTTGNSTGNPTGNTTGQSTSNATSNSTGQSTRNTTGQSTSNSTSN</sequence>
<dbReference type="InterPro" id="IPR012338">
    <property type="entry name" value="Beta-lactam/transpept-like"/>
</dbReference>
<dbReference type="RefSeq" id="WP_206656456.1">
    <property type="nucleotide sequence ID" value="NZ_CP071182.1"/>
</dbReference>
<dbReference type="Gene3D" id="2.60.40.10">
    <property type="entry name" value="Immunoglobulins"/>
    <property type="match status" value="1"/>
</dbReference>
<evidence type="ECO:0000256" key="9">
    <source>
        <dbReference type="ARBA" id="ARBA00022984"/>
    </source>
</evidence>
<evidence type="ECO:0000256" key="2">
    <source>
        <dbReference type="ARBA" id="ARBA00022645"/>
    </source>
</evidence>
<keyword evidence="2" id="KW-0121">Carboxypeptidase</keyword>
<dbReference type="Pfam" id="PF00905">
    <property type="entry name" value="Transpeptidase"/>
    <property type="match status" value="1"/>
</dbReference>
<dbReference type="AlphaFoldDB" id="A0A9X7VXZ9"/>
<dbReference type="GO" id="GO:0008955">
    <property type="term" value="F:peptidoglycan glycosyltransferase activity"/>
    <property type="evidence" value="ECO:0007669"/>
    <property type="project" value="UniProtKB-EC"/>
</dbReference>
<evidence type="ECO:0000256" key="6">
    <source>
        <dbReference type="ARBA" id="ARBA00022692"/>
    </source>
</evidence>
<keyword evidence="3" id="KW-0645">Protease</keyword>
<reference evidence="18 19" key="1">
    <citation type="submission" date="2021-02" db="EMBL/GenBank/DDBJ databases">
        <title>Alicyclobacillus curvatus sp. nov. and Alicyclobacillus mengziensis sp. nov., two acidophilic bacteria isolated from acid mine drainage.</title>
        <authorList>
            <person name="Huang Y."/>
        </authorList>
    </citation>
    <scope>NUCLEOTIDE SEQUENCE [LARGE SCALE GENOMIC DNA]</scope>
    <source>
        <strain evidence="18 19">S30H14</strain>
    </source>
</reference>
<keyword evidence="9" id="KW-0573">Peptidoglycan synthesis</keyword>
<evidence type="ECO:0000256" key="16">
    <source>
        <dbReference type="SAM" id="MobiDB-lite"/>
    </source>
</evidence>
<name>A0A9X7VXZ9_9BACL</name>
<dbReference type="InterPro" id="IPR013783">
    <property type="entry name" value="Ig-like_fold"/>
</dbReference>
<dbReference type="InterPro" id="IPR001460">
    <property type="entry name" value="PCN-bd_Tpept"/>
</dbReference>
<dbReference type="GO" id="GO:0009252">
    <property type="term" value="P:peptidoglycan biosynthetic process"/>
    <property type="evidence" value="ECO:0007669"/>
    <property type="project" value="UniProtKB-KW"/>
</dbReference>
<evidence type="ECO:0000256" key="7">
    <source>
        <dbReference type="ARBA" id="ARBA00022801"/>
    </source>
</evidence>
<dbReference type="EMBL" id="CP071182">
    <property type="protein sequence ID" value="QSO47094.1"/>
    <property type="molecule type" value="Genomic_DNA"/>
</dbReference>
<evidence type="ECO:0000256" key="15">
    <source>
        <dbReference type="ARBA" id="ARBA00049902"/>
    </source>
</evidence>
<comment type="catalytic activity">
    <reaction evidence="14">
        <text>Preferential cleavage: (Ac)2-L-Lys-D-Ala-|-D-Ala. Also transpeptidation of peptidyl-alanyl moieties that are N-acyl substituents of D-alanine.</text>
        <dbReference type="EC" id="3.4.16.4"/>
    </reaction>
</comment>
<dbReference type="PANTHER" id="PTHR32282">
    <property type="entry name" value="BINDING PROTEIN TRANSPEPTIDASE, PUTATIVE-RELATED"/>
    <property type="match status" value="1"/>
</dbReference>
<keyword evidence="10" id="KW-1133">Transmembrane helix</keyword>
<comment type="catalytic activity">
    <reaction evidence="15">
        <text>[GlcNAc-(1-&gt;4)-Mur2Ac(oyl-L-Ala-gamma-D-Glu-L-Lys-D-Ala-D-Ala)](n)-di-trans,octa-cis-undecaprenyl diphosphate + beta-D-GlcNAc-(1-&gt;4)-Mur2Ac(oyl-L-Ala-gamma-D-Glu-L-Lys-D-Ala-D-Ala)-di-trans,octa-cis-undecaprenyl diphosphate = [GlcNAc-(1-&gt;4)-Mur2Ac(oyl-L-Ala-gamma-D-Glu-L-Lys-D-Ala-D-Ala)](n+1)-di-trans,octa-cis-undecaprenyl diphosphate + di-trans,octa-cis-undecaprenyl diphosphate + H(+)</text>
        <dbReference type="Rhea" id="RHEA:23708"/>
        <dbReference type="Rhea" id="RHEA-COMP:9602"/>
        <dbReference type="Rhea" id="RHEA-COMP:9603"/>
        <dbReference type="ChEBI" id="CHEBI:15378"/>
        <dbReference type="ChEBI" id="CHEBI:58405"/>
        <dbReference type="ChEBI" id="CHEBI:60033"/>
        <dbReference type="ChEBI" id="CHEBI:78435"/>
        <dbReference type="EC" id="2.4.99.28"/>
    </reaction>
</comment>
<evidence type="ECO:0000256" key="10">
    <source>
        <dbReference type="ARBA" id="ARBA00022989"/>
    </source>
</evidence>
<evidence type="ECO:0000256" key="3">
    <source>
        <dbReference type="ARBA" id="ARBA00022670"/>
    </source>
</evidence>
<keyword evidence="7" id="KW-0378">Hydrolase</keyword>
<keyword evidence="6" id="KW-0812">Transmembrane</keyword>
<evidence type="ECO:0000313" key="19">
    <source>
        <dbReference type="Proteomes" id="UP000663505"/>
    </source>
</evidence>
<evidence type="ECO:0000256" key="14">
    <source>
        <dbReference type="ARBA" id="ARBA00034000"/>
    </source>
</evidence>
<keyword evidence="12" id="KW-0511">Multifunctional enzyme</keyword>
<feature type="compositionally biased region" description="Low complexity" evidence="16">
    <location>
        <begin position="768"/>
        <end position="847"/>
    </location>
</feature>
<dbReference type="GO" id="GO:0030288">
    <property type="term" value="C:outer membrane-bounded periplasmic space"/>
    <property type="evidence" value="ECO:0007669"/>
    <property type="project" value="TreeGrafter"/>
</dbReference>
<dbReference type="GO" id="GO:0071555">
    <property type="term" value="P:cell wall organization"/>
    <property type="evidence" value="ECO:0007669"/>
    <property type="project" value="UniProtKB-KW"/>
</dbReference>
<keyword evidence="4" id="KW-0328">Glycosyltransferase</keyword>
<dbReference type="KEGG" id="afx:JZ786_22230"/>
<evidence type="ECO:0000256" key="8">
    <source>
        <dbReference type="ARBA" id="ARBA00022960"/>
    </source>
</evidence>
<dbReference type="Gene3D" id="1.10.3810.10">
    <property type="entry name" value="Biosynthetic peptidoglycan transglycosylase-like"/>
    <property type="match status" value="1"/>
</dbReference>
<evidence type="ECO:0000256" key="1">
    <source>
        <dbReference type="ARBA" id="ARBA00022475"/>
    </source>
</evidence>
<dbReference type="PROSITE" id="PS50853">
    <property type="entry name" value="FN3"/>
    <property type="match status" value="1"/>
</dbReference>
<dbReference type="Proteomes" id="UP000663505">
    <property type="component" value="Chromosome"/>
</dbReference>
<evidence type="ECO:0000256" key="4">
    <source>
        <dbReference type="ARBA" id="ARBA00022676"/>
    </source>
</evidence>
<evidence type="ECO:0000256" key="5">
    <source>
        <dbReference type="ARBA" id="ARBA00022679"/>
    </source>
</evidence>
<keyword evidence="13" id="KW-0961">Cell wall biogenesis/degradation</keyword>
<evidence type="ECO:0000256" key="12">
    <source>
        <dbReference type="ARBA" id="ARBA00023268"/>
    </source>
</evidence>
<organism evidence="18 19">
    <name type="scientific">Alicyclobacillus mengziensis</name>
    <dbReference type="NCBI Taxonomy" id="2931921"/>
    <lineage>
        <taxon>Bacteria</taxon>
        <taxon>Bacillati</taxon>
        <taxon>Bacillota</taxon>
        <taxon>Bacilli</taxon>
        <taxon>Bacillales</taxon>
        <taxon>Alicyclobacillaceae</taxon>
        <taxon>Alicyclobacillus</taxon>
    </lineage>
</organism>
<keyword evidence="11" id="KW-0472">Membrane</keyword>
<evidence type="ECO:0000256" key="13">
    <source>
        <dbReference type="ARBA" id="ARBA00023316"/>
    </source>
</evidence>
<keyword evidence="19" id="KW-1185">Reference proteome</keyword>
<accession>A0A9X7VXZ9</accession>
<dbReference type="SUPFAM" id="SSF56601">
    <property type="entry name" value="beta-lactamase/transpeptidase-like"/>
    <property type="match status" value="1"/>
</dbReference>
<dbReference type="GO" id="GO:0008658">
    <property type="term" value="F:penicillin binding"/>
    <property type="evidence" value="ECO:0007669"/>
    <property type="project" value="InterPro"/>
</dbReference>
<evidence type="ECO:0000259" key="17">
    <source>
        <dbReference type="PROSITE" id="PS50853"/>
    </source>
</evidence>
<dbReference type="PROSITE" id="PS51257">
    <property type="entry name" value="PROKAR_LIPOPROTEIN"/>
    <property type="match status" value="1"/>
</dbReference>